<evidence type="ECO:0000256" key="3">
    <source>
        <dbReference type="PROSITE-ProRule" id="PRU00023"/>
    </source>
</evidence>
<feature type="repeat" description="ANK" evidence="3">
    <location>
        <begin position="269"/>
        <end position="301"/>
    </location>
</feature>
<gene>
    <name evidence="4" type="primary">pyx</name>
    <name evidence="4" type="ORF">EVAR_72065_1</name>
</gene>
<dbReference type="AlphaFoldDB" id="A0A4C2AC58"/>
<feature type="repeat" description="ANK" evidence="3">
    <location>
        <begin position="477"/>
        <end position="509"/>
    </location>
</feature>
<dbReference type="OrthoDB" id="7464126at2759"/>
<dbReference type="PROSITE" id="PS50088">
    <property type="entry name" value="ANK_REPEAT"/>
    <property type="match status" value="7"/>
</dbReference>
<keyword evidence="5" id="KW-1185">Reference proteome</keyword>
<reference evidence="4 5" key="1">
    <citation type="journal article" date="2019" name="Commun. Biol.">
        <title>The bagworm genome reveals a unique fibroin gene that provides high tensile strength.</title>
        <authorList>
            <person name="Kono N."/>
            <person name="Nakamura H."/>
            <person name="Ohtoshi R."/>
            <person name="Tomita M."/>
            <person name="Numata K."/>
            <person name="Arakawa K."/>
        </authorList>
    </citation>
    <scope>NUCLEOTIDE SEQUENCE [LARGE SCALE GENOMIC DNA]</scope>
</reference>
<proteinExistence type="predicted"/>
<dbReference type="PANTHER" id="PTHR24201">
    <property type="entry name" value="ANK_REP_REGION DOMAIN-CONTAINING PROTEIN"/>
    <property type="match status" value="1"/>
</dbReference>
<dbReference type="InterPro" id="IPR002110">
    <property type="entry name" value="Ankyrin_rpt"/>
</dbReference>
<dbReference type="Proteomes" id="UP000299102">
    <property type="component" value="Unassembled WGS sequence"/>
</dbReference>
<dbReference type="InterPro" id="IPR036770">
    <property type="entry name" value="Ankyrin_rpt-contain_sf"/>
</dbReference>
<dbReference type="PRINTS" id="PR01415">
    <property type="entry name" value="ANKYRIN"/>
</dbReference>
<evidence type="ECO:0000256" key="1">
    <source>
        <dbReference type="ARBA" id="ARBA00022737"/>
    </source>
</evidence>
<dbReference type="InterPro" id="IPR050776">
    <property type="entry name" value="Ank_Repeat/CDKN_Inhibitor"/>
</dbReference>
<keyword evidence="4" id="KW-0675">Receptor</keyword>
<feature type="repeat" description="ANK" evidence="3">
    <location>
        <begin position="375"/>
        <end position="407"/>
    </location>
</feature>
<feature type="repeat" description="ANK" evidence="3">
    <location>
        <begin position="237"/>
        <end position="269"/>
    </location>
</feature>
<dbReference type="SUPFAM" id="SSF48403">
    <property type="entry name" value="Ankyrin repeat"/>
    <property type="match status" value="1"/>
</dbReference>
<dbReference type="STRING" id="151549.A0A4C2AC58"/>
<keyword evidence="2 3" id="KW-0040">ANK repeat</keyword>
<evidence type="ECO:0000313" key="5">
    <source>
        <dbReference type="Proteomes" id="UP000299102"/>
    </source>
</evidence>
<organism evidence="4 5">
    <name type="scientific">Eumeta variegata</name>
    <name type="common">Bagworm moth</name>
    <name type="synonym">Eumeta japonica</name>
    <dbReference type="NCBI Taxonomy" id="151549"/>
    <lineage>
        <taxon>Eukaryota</taxon>
        <taxon>Metazoa</taxon>
        <taxon>Ecdysozoa</taxon>
        <taxon>Arthropoda</taxon>
        <taxon>Hexapoda</taxon>
        <taxon>Insecta</taxon>
        <taxon>Pterygota</taxon>
        <taxon>Neoptera</taxon>
        <taxon>Endopterygota</taxon>
        <taxon>Lepidoptera</taxon>
        <taxon>Glossata</taxon>
        <taxon>Ditrysia</taxon>
        <taxon>Tineoidea</taxon>
        <taxon>Psychidae</taxon>
        <taxon>Oiketicinae</taxon>
        <taxon>Eumeta</taxon>
    </lineage>
</organism>
<dbReference type="SMART" id="SM00248">
    <property type="entry name" value="ANK"/>
    <property type="match status" value="9"/>
</dbReference>
<comment type="caution">
    <text evidence="4">The sequence shown here is derived from an EMBL/GenBank/DDBJ whole genome shotgun (WGS) entry which is preliminary data.</text>
</comment>
<feature type="repeat" description="ANK" evidence="3">
    <location>
        <begin position="442"/>
        <end position="476"/>
    </location>
</feature>
<keyword evidence="1" id="KW-0677">Repeat</keyword>
<name>A0A4C2AC58_EUMVA</name>
<dbReference type="Pfam" id="PF00023">
    <property type="entry name" value="Ank"/>
    <property type="match status" value="2"/>
</dbReference>
<feature type="repeat" description="ANK" evidence="3">
    <location>
        <begin position="338"/>
        <end position="371"/>
    </location>
</feature>
<dbReference type="EMBL" id="BGZK01002834">
    <property type="protein sequence ID" value="GBP96779.1"/>
    <property type="molecule type" value="Genomic_DNA"/>
</dbReference>
<accession>A0A4C2AC58</accession>
<feature type="repeat" description="ANK" evidence="3">
    <location>
        <begin position="408"/>
        <end position="432"/>
    </location>
</feature>
<dbReference type="Pfam" id="PF12796">
    <property type="entry name" value="Ank_2"/>
    <property type="match status" value="2"/>
</dbReference>
<sequence length="587" mass="62787">MEQECSEVIAGSRVTGIANVLHRRKRPSDHQSDASVRAAAVMSATGYLSSAYRLYAAFVRFNARSRHDGSVLSIESADSVCAHTLPSNTVDGLVPHKSTTSRVPGSSADLQTFKEESLESGFHSSGHFEYESSSSSPPTVNTPKMYKFEELDISVLFNASSLRQFAYEQMRAAGGRHRLLGVMEAGELGSDELNTALSTASAAEKGILLFWATCLGRAALLPLLLEAGADPNYHESFGLSPLHIAAFNGSVECASLLLTGGADPDFAPRCLAPLHCAAFGNSVKVARLLISHGASVHTAEHISSGDNGLLQCAVRAGSVKCLELFVSHGVNVDSIESGGINAIHLAADLGMARCLKVLLAMPGADLNVRNQVGDRKSTALHLAADGGFIECVDLLLERGADASLEDHRGFTALHLAARASCLRCVELLLCKGKANPNATDVDKRTPLHAAIGKTDSVCDIIEMLITRGAKVNQRDEYGFTPLHLAALDGLSHCVETLIVHDADVTARSNTAISALNVIAKKTPSSLATITRKLDCAITLHHSQCGSREVVLKLDFRNILRHHYPHEISYLNAFVDEDQKEFSFSLST</sequence>
<dbReference type="PROSITE" id="PS50297">
    <property type="entry name" value="ANK_REP_REGION"/>
    <property type="match status" value="6"/>
</dbReference>
<dbReference type="Gene3D" id="1.25.40.20">
    <property type="entry name" value="Ankyrin repeat-containing domain"/>
    <property type="match status" value="4"/>
</dbReference>
<protein>
    <submittedName>
        <fullName evidence="4">Transient receptor potential channel pyrexia</fullName>
    </submittedName>
</protein>
<evidence type="ECO:0000256" key="2">
    <source>
        <dbReference type="ARBA" id="ARBA00023043"/>
    </source>
</evidence>
<evidence type="ECO:0000313" key="4">
    <source>
        <dbReference type="EMBL" id="GBP96779.1"/>
    </source>
</evidence>